<dbReference type="Proteomes" id="UP000002624">
    <property type="component" value="Unassembled WGS sequence"/>
</dbReference>
<dbReference type="OMA" id="YYWTRAI"/>
<evidence type="ECO:0000313" key="1">
    <source>
        <dbReference type="EMBL" id="EER37097.1"/>
    </source>
</evidence>
<dbReference type="VEuPathDB" id="FungiDB:HCDG_08548"/>
<reference evidence="2" key="1">
    <citation type="submission" date="2009-05" db="EMBL/GenBank/DDBJ databases">
        <title>The genome sequence of Ajellomyces capsulatus strain H143.</title>
        <authorList>
            <person name="Champion M."/>
            <person name="Cuomo C.A."/>
            <person name="Ma L.-J."/>
            <person name="Henn M.R."/>
            <person name="Sil A."/>
            <person name="Goldman B."/>
            <person name="Young S.K."/>
            <person name="Kodira C.D."/>
            <person name="Zeng Q."/>
            <person name="Koehrsen M."/>
            <person name="Alvarado L."/>
            <person name="Berlin A.M."/>
            <person name="Borenstein D."/>
            <person name="Chen Z."/>
            <person name="Engels R."/>
            <person name="Freedman E."/>
            <person name="Gellesch M."/>
            <person name="Goldberg J."/>
            <person name="Griggs A."/>
            <person name="Gujja S."/>
            <person name="Heiman D.I."/>
            <person name="Hepburn T.A."/>
            <person name="Howarth C."/>
            <person name="Jen D."/>
            <person name="Larson L."/>
            <person name="Lewis B."/>
            <person name="Mehta T."/>
            <person name="Park D."/>
            <person name="Pearson M."/>
            <person name="Roberts A."/>
            <person name="Saif S."/>
            <person name="Shea T.D."/>
            <person name="Shenoy N."/>
            <person name="Sisk P."/>
            <person name="Stolte C."/>
            <person name="Sykes S."/>
            <person name="Walk T."/>
            <person name="White J."/>
            <person name="Yandava C."/>
            <person name="Klein B."/>
            <person name="McEwen J.G."/>
            <person name="Puccia R."/>
            <person name="Goldman G.H."/>
            <person name="Felipe M.S."/>
            <person name="Nino-Vega G."/>
            <person name="San-Blas G."/>
            <person name="Taylor J.W."/>
            <person name="Mendoza L."/>
            <person name="Galagan J.E."/>
            <person name="Nusbaum C."/>
            <person name="Birren B.W."/>
        </authorList>
    </citation>
    <scope>NUCLEOTIDE SEQUENCE [LARGE SCALE GENOMIC DNA]</scope>
    <source>
        <strain evidence="2">H143</strain>
    </source>
</reference>
<proteinExistence type="predicted"/>
<protein>
    <submittedName>
        <fullName evidence="1">Uncharacterized protein</fullName>
    </submittedName>
</protein>
<sequence>MVSLPSLDSVDENSVVHWRGGGFRMGLSTVGLTTPPPDFSSEAIMKLAIVDDCTCRKKYYWTRAITSLRLDLPGQYQSEISALQQAYLCRRSLRVRLRRPTQLKRSDILYFSGASYSSGVATVDASIGIIVADFQDYSEAGGRGYACAGS</sequence>
<dbReference type="HOGENOM" id="CLU_1739993_0_0_1"/>
<evidence type="ECO:0000313" key="2">
    <source>
        <dbReference type="Proteomes" id="UP000002624"/>
    </source>
</evidence>
<name>C6HRG3_AJECH</name>
<accession>C6HRG3</accession>
<dbReference type="AlphaFoldDB" id="C6HRG3"/>
<dbReference type="EMBL" id="GG692436">
    <property type="protein sequence ID" value="EER37097.1"/>
    <property type="molecule type" value="Genomic_DNA"/>
</dbReference>
<organism evidence="1 2">
    <name type="scientific">Ajellomyces capsulatus (strain H143)</name>
    <name type="common">Darling's disease fungus</name>
    <name type="synonym">Histoplasma capsulatum</name>
    <dbReference type="NCBI Taxonomy" id="544712"/>
    <lineage>
        <taxon>Eukaryota</taxon>
        <taxon>Fungi</taxon>
        <taxon>Dikarya</taxon>
        <taxon>Ascomycota</taxon>
        <taxon>Pezizomycotina</taxon>
        <taxon>Eurotiomycetes</taxon>
        <taxon>Eurotiomycetidae</taxon>
        <taxon>Onygenales</taxon>
        <taxon>Ajellomycetaceae</taxon>
        <taxon>Histoplasma</taxon>
    </lineage>
</organism>
<dbReference type="OrthoDB" id="4182935at2759"/>
<gene>
    <name evidence="1" type="ORF">HCDG_08548</name>
</gene>